<sequence length="417" mass="49246">MPHQSLLQKAKVQLSSNKIVEGALTYLKATESLLFRQHRCKDISEKEYKFRTDEIKYFISTIEQLNSKAKNLQDEINKLKKENEELKKENKDLHEELNNLSQNFDLIHLDENNELLGRKKQEKINALYEIRKILDLYKNKYKLDTINADPSKIVEIIEIEAGPSMIVETKSAFGILLISEILAEIAFNLSPSDILSFLEVSRSIKTQMECHFEEYQNFWRNYFFKLRERLPMPEIKLLYNYKKCLHCKNELVDPVIIYELKIKICRQCVPFALISRKEFEETWLLNIVGSSIKEAAIKAIKEAIIKVIHSVDFYQLQGLYLSFNLRYSSLLSHVLFYFRKDTERFMKEFNQIPIDSVNNWLKEKADIVYDCQKKILKARNPLINDDNMESILSRTRFFIPQEYTLSDNLDSIFSNFA</sequence>
<evidence type="ECO:0000313" key="1">
    <source>
        <dbReference type="EMBL" id="CAG8535977.1"/>
    </source>
</evidence>
<organism evidence="1 2">
    <name type="scientific">Cetraspora pellucida</name>
    <dbReference type="NCBI Taxonomy" id="1433469"/>
    <lineage>
        <taxon>Eukaryota</taxon>
        <taxon>Fungi</taxon>
        <taxon>Fungi incertae sedis</taxon>
        <taxon>Mucoromycota</taxon>
        <taxon>Glomeromycotina</taxon>
        <taxon>Glomeromycetes</taxon>
        <taxon>Diversisporales</taxon>
        <taxon>Gigasporaceae</taxon>
        <taxon>Cetraspora</taxon>
    </lineage>
</organism>
<keyword evidence="2" id="KW-1185">Reference proteome</keyword>
<dbReference type="EMBL" id="CAJVPW010004160">
    <property type="protein sequence ID" value="CAG8535977.1"/>
    <property type="molecule type" value="Genomic_DNA"/>
</dbReference>
<gene>
    <name evidence="1" type="ORF">SPELUC_LOCUS4582</name>
</gene>
<proteinExistence type="predicted"/>
<comment type="caution">
    <text evidence="1">The sequence shown here is derived from an EMBL/GenBank/DDBJ whole genome shotgun (WGS) entry which is preliminary data.</text>
</comment>
<protein>
    <submittedName>
        <fullName evidence="1">8921_t:CDS:1</fullName>
    </submittedName>
</protein>
<reference evidence="1" key="1">
    <citation type="submission" date="2021-06" db="EMBL/GenBank/DDBJ databases">
        <authorList>
            <person name="Kallberg Y."/>
            <person name="Tangrot J."/>
            <person name="Rosling A."/>
        </authorList>
    </citation>
    <scope>NUCLEOTIDE SEQUENCE</scope>
    <source>
        <strain evidence="1">28 12/20/2015</strain>
    </source>
</reference>
<evidence type="ECO:0000313" key="2">
    <source>
        <dbReference type="Proteomes" id="UP000789366"/>
    </source>
</evidence>
<accession>A0ACA9LKB3</accession>
<name>A0ACA9LKB3_9GLOM</name>
<dbReference type="Proteomes" id="UP000789366">
    <property type="component" value="Unassembled WGS sequence"/>
</dbReference>